<gene>
    <name evidence="1" type="ORF">FJR45_00670</name>
</gene>
<accession>A0A7M1AYW3</accession>
<dbReference type="InterPro" id="IPR007460">
    <property type="entry name" value="BrnT_toxin"/>
</dbReference>
<keyword evidence="2" id="KW-1185">Reference proteome</keyword>
<dbReference type="Proteomes" id="UP000593719">
    <property type="component" value="Chromosome"/>
</dbReference>
<dbReference type="KEGG" id="ssei:FJR45_00670"/>
<name>A0A7M1AYW3_9BACT</name>
<protein>
    <submittedName>
        <fullName evidence="1">BrnT family toxin</fullName>
    </submittedName>
</protein>
<evidence type="ECO:0000313" key="1">
    <source>
        <dbReference type="EMBL" id="QOP42545.1"/>
    </source>
</evidence>
<organism evidence="1 2">
    <name type="scientific">Sulfurimonas sediminis</name>
    <dbReference type="NCBI Taxonomy" id="2590020"/>
    <lineage>
        <taxon>Bacteria</taxon>
        <taxon>Pseudomonadati</taxon>
        <taxon>Campylobacterota</taxon>
        <taxon>Epsilonproteobacteria</taxon>
        <taxon>Campylobacterales</taxon>
        <taxon>Sulfurimonadaceae</taxon>
        <taxon>Sulfurimonas</taxon>
    </lineage>
</organism>
<dbReference type="Pfam" id="PF04365">
    <property type="entry name" value="BrnT_toxin"/>
    <property type="match status" value="1"/>
</dbReference>
<dbReference type="Gene3D" id="3.10.450.530">
    <property type="entry name" value="Ribonuclease toxin, BrnT, of type II toxin-antitoxin system"/>
    <property type="match status" value="1"/>
</dbReference>
<dbReference type="InterPro" id="IPR038573">
    <property type="entry name" value="BrnT_sf"/>
</dbReference>
<dbReference type="AlphaFoldDB" id="A0A7M1AYW3"/>
<sequence>MKFEYDENKSQINKQKHGIDFVEAQKLWQDEDALVIPANIVDNEIRYALISKILTECFVVIFTIRDDINRIISVRRCRKNEEKNYEKNNSQRV</sequence>
<evidence type="ECO:0000313" key="2">
    <source>
        <dbReference type="Proteomes" id="UP000593719"/>
    </source>
</evidence>
<reference evidence="1 2" key="1">
    <citation type="submission" date="2019-06" db="EMBL/GenBank/DDBJ databases">
        <title>Sulfurimonas gotlandica sp. nov., a chemoautotrophic and psychrotolerant epsilonproteobacterium isolated from a pelagic redoxcline, and an emended description of the genus Sulfurimonas.</title>
        <authorList>
            <person name="Wang S."/>
            <person name="Jiang L."/>
            <person name="Shao Z."/>
        </authorList>
    </citation>
    <scope>NUCLEOTIDE SEQUENCE [LARGE SCALE GENOMIC DNA]</scope>
    <source>
        <strain evidence="1 2">S2-6</strain>
    </source>
</reference>
<proteinExistence type="predicted"/>
<dbReference type="RefSeq" id="WP_193150908.1">
    <property type="nucleotide sequence ID" value="NZ_CP041235.1"/>
</dbReference>
<dbReference type="EMBL" id="CP041235">
    <property type="protein sequence ID" value="QOP42545.1"/>
    <property type="molecule type" value="Genomic_DNA"/>
</dbReference>